<evidence type="ECO:0000313" key="3">
    <source>
        <dbReference type="Proteomes" id="UP000229011"/>
    </source>
</evidence>
<dbReference type="InterPro" id="IPR036736">
    <property type="entry name" value="ACP-like_sf"/>
</dbReference>
<evidence type="ECO:0000313" key="2">
    <source>
        <dbReference type="EMBL" id="PIM79213.1"/>
    </source>
</evidence>
<dbReference type="Proteomes" id="UP000229011">
    <property type="component" value="Unassembled WGS sequence"/>
</dbReference>
<reference evidence="2 3" key="1">
    <citation type="submission" date="2017-11" db="EMBL/GenBank/DDBJ databases">
        <title>Genome sequencing of Fusobacterium periodonticum KCOM 1259.</title>
        <authorList>
            <person name="Kook J.-K."/>
            <person name="Park S.-N."/>
            <person name="Lim Y.K."/>
        </authorList>
    </citation>
    <scope>NUCLEOTIDE SEQUENCE [LARGE SCALE GENOMIC DNA]</scope>
    <source>
        <strain evidence="2 3">KCOM 1259</strain>
    </source>
</reference>
<organism evidence="2 3">
    <name type="scientific">Fusobacterium pseudoperiodonticum</name>
    <dbReference type="NCBI Taxonomy" id="2663009"/>
    <lineage>
        <taxon>Bacteria</taxon>
        <taxon>Fusobacteriati</taxon>
        <taxon>Fusobacteriota</taxon>
        <taxon>Fusobacteriia</taxon>
        <taxon>Fusobacteriales</taxon>
        <taxon>Fusobacteriaceae</taxon>
        <taxon>Fusobacterium</taxon>
    </lineage>
</organism>
<proteinExistence type="predicted"/>
<dbReference type="InterPro" id="IPR009081">
    <property type="entry name" value="PP-bd_ACP"/>
</dbReference>
<dbReference type="RefSeq" id="WP_099957982.1">
    <property type="nucleotide sequence ID" value="NZ_PEQY01000001.1"/>
</dbReference>
<comment type="caution">
    <text evidence="2">The sequence shown here is derived from an EMBL/GenBank/DDBJ whole genome shotgun (WGS) entry which is preliminary data.</text>
</comment>
<dbReference type="EMBL" id="PEQY01000001">
    <property type="protein sequence ID" value="PIM79213.1"/>
    <property type="molecule type" value="Genomic_DNA"/>
</dbReference>
<dbReference type="GeneID" id="93327145"/>
<dbReference type="Gene3D" id="1.10.1200.10">
    <property type="entry name" value="ACP-like"/>
    <property type="match status" value="1"/>
</dbReference>
<dbReference type="AlphaFoldDB" id="A0A2G9EE73"/>
<gene>
    <name evidence="2" type="ORF">CTM71_01495</name>
</gene>
<sequence length="81" mass="9369">MDILKKLEVIFRDVFDDEDIILTNETTANDIKDWDSLAQINLIVAIRREFQINFDLEEVSKYKNVGDIIGAIDKKINLANN</sequence>
<feature type="domain" description="Carrier" evidence="1">
    <location>
        <begin position="1"/>
        <end position="76"/>
    </location>
</feature>
<accession>A0A2G9EE73</accession>
<dbReference type="SUPFAM" id="SSF47336">
    <property type="entry name" value="ACP-like"/>
    <property type="match status" value="1"/>
</dbReference>
<name>A0A2G9EE73_9FUSO</name>
<protein>
    <submittedName>
        <fullName evidence="2">Acyl carrier protein</fullName>
    </submittedName>
</protein>
<evidence type="ECO:0000259" key="1">
    <source>
        <dbReference type="PROSITE" id="PS50075"/>
    </source>
</evidence>
<dbReference type="Pfam" id="PF00550">
    <property type="entry name" value="PP-binding"/>
    <property type="match status" value="1"/>
</dbReference>
<dbReference type="PROSITE" id="PS50075">
    <property type="entry name" value="CARRIER"/>
    <property type="match status" value="1"/>
</dbReference>